<evidence type="ECO:0000313" key="4">
    <source>
        <dbReference type="Proteomes" id="UP000283269"/>
    </source>
</evidence>
<dbReference type="Proteomes" id="UP000283269">
    <property type="component" value="Unassembled WGS sequence"/>
</dbReference>
<organism evidence="3 4">
    <name type="scientific">Psilocybe cyanescens</name>
    <dbReference type="NCBI Taxonomy" id="93625"/>
    <lineage>
        <taxon>Eukaryota</taxon>
        <taxon>Fungi</taxon>
        <taxon>Dikarya</taxon>
        <taxon>Basidiomycota</taxon>
        <taxon>Agaricomycotina</taxon>
        <taxon>Agaricomycetes</taxon>
        <taxon>Agaricomycetidae</taxon>
        <taxon>Agaricales</taxon>
        <taxon>Agaricineae</taxon>
        <taxon>Strophariaceae</taxon>
        <taxon>Psilocybe</taxon>
    </lineage>
</organism>
<name>A0A409WX47_PSICY</name>
<comment type="caution">
    <text evidence="3">The sequence shown here is derived from an EMBL/GenBank/DDBJ whole genome shotgun (WGS) entry which is preliminary data.</text>
</comment>
<evidence type="ECO:0000259" key="2">
    <source>
        <dbReference type="Pfam" id="PF20153"/>
    </source>
</evidence>
<keyword evidence="1" id="KW-1133">Transmembrane helix</keyword>
<dbReference type="InParanoid" id="A0A409WX47"/>
<feature type="domain" description="DUF6535" evidence="2">
    <location>
        <begin position="36"/>
        <end position="143"/>
    </location>
</feature>
<dbReference type="Pfam" id="PF20153">
    <property type="entry name" value="DUF6535"/>
    <property type="match status" value="1"/>
</dbReference>
<evidence type="ECO:0000256" key="1">
    <source>
        <dbReference type="SAM" id="Phobius"/>
    </source>
</evidence>
<dbReference type="OrthoDB" id="2756178at2759"/>
<proteinExistence type="predicted"/>
<dbReference type="AlphaFoldDB" id="A0A409WX47"/>
<feature type="transmembrane region" description="Helical" evidence="1">
    <location>
        <begin position="120"/>
        <end position="140"/>
    </location>
</feature>
<evidence type="ECO:0000313" key="3">
    <source>
        <dbReference type="EMBL" id="PPQ83067.1"/>
    </source>
</evidence>
<feature type="non-terminal residue" evidence="3">
    <location>
        <position position="1"/>
    </location>
</feature>
<sequence length="143" mass="16251">HAGVYSTIIQLYNIVTDVVTVTQKERPDEKVHEQHWTTVRELWMQKDKEQCENWKDEVQNSGLFSAVVTAFLIESQTDLLPDPAQESVQLLRQIVTQSAGKEWVVQANLEIDAISILVNVFWFLGLVCSLTAAIIGIISLQWI</sequence>
<keyword evidence="1" id="KW-0812">Transmembrane</keyword>
<keyword evidence="4" id="KW-1185">Reference proteome</keyword>
<accession>A0A409WX47</accession>
<dbReference type="EMBL" id="NHYD01003053">
    <property type="protein sequence ID" value="PPQ83067.1"/>
    <property type="molecule type" value="Genomic_DNA"/>
</dbReference>
<keyword evidence="1" id="KW-0472">Membrane</keyword>
<protein>
    <recommendedName>
        <fullName evidence="2">DUF6535 domain-containing protein</fullName>
    </recommendedName>
</protein>
<gene>
    <name evidence="3" type="ORF">CVT25_003776</name>
</gene>
<reference evidence="3 4" key="1">
    <citation type="journal article" date="2018" name="Evol. Lett.">
        <title>Horizontal gene cluster transfer increased hallucinogenic mushroom diversity.</title>
        <authorList>
            <person name="Reynolds H.T."/>
            <person name="Vijayakumar V."/>
            <person name="Gluck-Thaler E."/>
            <person name="Korotkin H.B."/>
            <person name="Matheny P.B."/>
            <person name="Slot J.C."/>
        </authorList>
    </citation>
    <scope>NUCLEOTIDE SEQUENCE [LARGE SCALE GENOMIC DNA]</scope>
    <source>
        <strain evidence="3 4">2631</strain>
    </source>
</reference>
<dbReference type="InterPro" id="IPR045338">
    <property type="entry name" value="DUF6535"/>
</dbReference>